<evidence type="ECO:0000256" key="5">
    <source>
        <dbReference type="ARBA" id="ARBA00023235"/>
    </source>
</evidence>
<feature type="domain" description="UvrD-like helicase ATP-binding" evidence="10">
    <location>
        <begin position="2"/>
        <end position="242"/>
    </location>
</feature>
<dbReference type="GO" id="GO:0005524">
    <property type="term" value="F:ATP binding"/>
    <property type="evidence" value="ECO:0007669"/>
    <property type="project" value="UniProtKB-UniRule"/>
</dbReference>
<keyword evidence="3 9" id="KW-0347">Helicase</keyword>
<evidence type="ECO:0000256" key="3">
    <source>
        <dbReference type="ARBA" id="ARBA00022806"/>
    </source>
</evidence>
<dbReference type="PANTHER" id="PTHR11070">
    <property type="entry name" value="UVRD / RECB / PCRA DNA HELICASE FAMILY MEMBER"/>
    <property type="match status" value="1"/>
</dbReference>
<dbReference type="PROSITE" id="PS51198">
    <property type="entry name" value="UVRD_HELICASE_ATP_BIND"/>
    <property type="match status" value="1"/>
</dbReference>
<dbReference type="Pfam" id="PF13245">
    <property type="entry name" value="AAA_19"/>
    <property type="match status" value="1"/>
</dbReference>
<accession>A0A414ARA9</accession>
<dbReference type="Proteomes" id="UP000283975">
    <property type="component" value="Unassembled WGS sequence"/>
</dbReference>
<dbReference type="EC" id="5.6.2.4" evidence="7"/>
<sequence length="527" mass="59761">MTKEPTQEQQMIIDYSRNTVVTAKPGSGKTYTVVEKIFKVLTSLPDYKGVIAISFTNKASDELKKRCNQKGISAKQSFFGTIDKFYISQIIIPFASHLTNSIVEYSVCSDVRNDPQYSILADFSIKPSREQEVLLITALSEGKIFLEKSGEIALHILRKVPGAIMYIRARFSHIFIDEYQDCGEIQHNIFLQLVNAGLVGVAVGDINQAIFGFANRFPKYLIQLIGNSEFKHFELNKNHRCHPSISEYSLCLFGASKSIPEDKRVFLVNVQGGEIEIAQKIDKYLDSIKEKYGVTHNNKIAILCRGNGTIGLLDKVLQSPHKIFVDTALDKDTSDWCRLFRDVLISCFDNNVYAMDYADELFSEETEPEKYRQALHLCGEIFSCTPEMISAVEDRFICLAKLLYPKGDSDNARALLHNVLSDAEMIQSYVPAADHEINIMTLHKSKGLEFNVVFHMDMYKYIISDDWGDTDEITQLLNLHYVGVTRAIDVCYIMNGSKRYRSKYNDFVSAYPSGFLNKPGLFERGKT</sequence>
<dbReference type="GO" id="GO:0043138">
    <property type="term" value="F:3'-5' DNA helicase activity"/>
    <property type="evidence" value="ECO:0007669"/>
    <property type="project" value="UniProtKB-EC"/>
</dbReference>
<name>A0A414ARA9_9FIRM</name>
<dbReference type="SUPFAM" id="SSF52540">
    <property type="entry name" value="P-loop containing nucleoside triphosphate hydrolases"/>
    <property type="match status" value="1"/>
</dbReference>
<evidence type="ECO:0000256" key="2">
    <source>
        <dbReference type="ARBA" id="ARBA00022801"/>
    </source>
</evidence>
<dbReference type="AlphaFoldDB" id="A0A414ARA9"/>
<keyword evidence="2 9" id="KW-0378">Hydrolase</keyword>
<dbReference type="GO" id="GO:0000725">
    <property type="term" value="P:recombinational repair"/>
    <property type="evidence" value="ECO:0007669"/>
    <property type="project" value="TreeGrafter"/>
</dbReference>
<keyword evidence="1 9" id="KW-0547">Nucleotide-binding</keyword>
<evidence type="ECO:0000256" key="6">
    <source>
        <dbReference type="ARBA" id="ARBA00034617"/>
    </source>
</evidence>
<dbReference type="InterPro" id="IPR027417">
    <property type="entry name" value="P-loop_NTPase"/>
</dbReference>
<evidence type="ECO:0000256" key="7">
    <source>
        <dbReference type="ARBA" id="ARBA00034808"/>
    </source>
</evidence>
<evidence type="ECO:0000313" key="11">
    <source>
        <dbReference type="EMBL" id="RHC53105.1"/>
    </source>
</evidence>
<dbReference type="PANTHER" id="PTHR11070:SF2">
    <property type="entry name" value="ATP-DEPENDENT DNA HELICASE SRS2"/>
    <property type="match status" value="1"/>
</dbReference>
<feature type="binding site" evidence="9">
    <location>
        <begin position="23"/>
        <end position="30"/>
    </location>
    <ligand>
        <name>ATP</name>
        <dbReference type="ChEBI" id="CHEBI:30616"/>
    </ligand>
</feature>
<gene>
    <name evidence="11" type="ORF">DW839_22530</name>
</gene>
<dbReference type="Gene3D" id="3.40.50.300">
    <property type="entry name" value="P-loop containing nucleotide triphosphate hydrolases"/>
    <property type="match status" value="2"/>
</dbReference>
<dbReference type="Pfam" id="PF13361">
    <property type="entry name" value="UvrD_C"/>
    <property type="match status" value="1"/>
</dbReference>
<evidence type="ECO:0000256" key="1">
    <source>
        <dbReference type="ARBA" id="ARBA00022741"/>
    </source>
</evidence>
<dbReference type="InterPro" id="IPR000212">
    <property type="entry name" value="DNA_helicase_UvrD/REP"/>
</dbReference>
<evidence type="ECO:0000256" key="8">
    <source>
        <dbReference type="ARBA" id="ARBA00048988"/>
    </source>
</evidence>
<organism evidence="11 12">
    <name type="scientific">Enterocloster bolteae</name>
    <dbReference type="NCBI Taxonomy" id="208479"/>
    <lineage>
        <taxon>Bacteria</taxon>
        <taxon>Bacillati</taxon>
        <taxon>Bacillota</taxon>
        <taxon>Clostridia</taxon>
        <taxon>Lachnospirales</taxon>
        <taxon>Lachnospiraceae</taxon>
        <taxon>Enterocloster</taxon>
    </lineage>
</organism>
<evidence type="ECO:0000256" key="9">
    <source>
        <dbReference type="PROSITE-ProRule" id="PRU00560"/>
    </source>
</evidence>
<keyword evidence="4 9" id="KW-0067">ATP-binding</keyword>
<dbReference type="GO" id="GO:0003677">
    <property type="term" value="F:DNA binding"/>
    <property type="evidence" value="ECO:0007669"/>
    <property type="project" value="InterPro"/>
</dbReference>
<dbReference type="GO" id="GO:0016887">
    <property type="term" value="F:ATP hydrolysis activity"/>
    <property type="evidence" value="ECO:0007669"/>
    <property type="project" value="RHEA"/>
</dbReference>
<dbReference type="InterPro" id="IPR014016">
    <property type="entry name" value="UvrD-like_ATP-bd"/>
</dbReference>
<comment type="caution">
    <text evidence="11">The sequence shown here is derived from an EMBL/GenBank/DDBJ whole genome shotgun (WGS) entry which is preliminary data.</text>
</comment>
<reference evidence="11 12" key="1">
    <citation type="submission" date="2018-08" db="EMBL/GenBank/DDBJ databases">
        <title>A genome reference for cultivated species of the human gut microbiota.</title>
        <authorList>
            <person name="Zou Y."/>
            <person name="Xue W."/>
            <person name="Luo G."/>
        </authorList>
    </citation>
    <scope>NUCLEOTIDE SEQUENCE [LARGE SCALE GENOMIC DNA]</scope>
    <source>
        <strain evidence="11 12">AM35-14</strain>
    </source>
</reference>
<evidence type="ECO:0000313" key="12">
    <source>
        <dbReference type="Proteomes" id="UP000283975"/>
    </source>
</evidence>
<protein>
    <recommendedName>
        <fullName evidence="7">DNA 3'-5' helicase</fullName>
        <ecNumber evidence="7">5.6.2.4</ecNumber>
    </recommendedName>
</protein>
<comment type="catalytic activity">
    <reaction evidence="6">
        <text>Couples ATP hydrolysis with the unwinding of duplex DNA by translocating in the 3'-5' direction.</text>
        <dbReference type="EC" id="5.6.2.4"/>
    </reaction>
</comment>
<comment type="catalytic activity">
    <reaction evidence="8">
        <text>ATP + H2O = ADP + phosphate + H(+)</text>
        <dbReference type="Rhea" id="RHEA:13065"/>
        <dbReference type="ChEBI" id="CHEBI:15377"/>
        <dbReference type="ChEBI" id="CHEBI:15378"/>
        <dbReference type="ChEBI" id="CHEBI:30616"/>
        <dbReference type="ChEBI" id="CHEBI:43474"/>
        <dbReference type="ChEBI" id="CHEBI:456216"/>
        <dbReference type="EC" id="5.6.2.4"/>
    </reaction>
</comment>
<evidence type="ECO:0000259" key="10">
    <source>
        <dbReference type="PROSITE" id="PS51198"/>
    </source>
</evidence>
<evidence type="ECO:0000256" key="4">
    <source>
        <dbReference type="ARBA" id="ARBA00022840"/>
    </source>
</evidence>
<proteinExistence type="predicted"/>
<dbReference type="InterPro" id="IPR014017">
    <property type="entry name" value="DNA_helicase_UvrD-like_C"/>
</dbReference>
<dbReference type="EMBL" id="QSHZ01000028">
    <property type="protein sequence ID" value="RHC53105.1"/>
    <property type="molecule type" value="Genomic_DNA"/>
</dbReference>
<keyword evidence="5" id="KW-0413">Isomerase</keyword>